<dbReference type="GO" id="GO:0016020">
    <property type="term" value="C:membrane"/>
    <property type="evidence" value="ECO:0007669"/>
    <property type="project" value="InterPro"/>
</dbReference>
<dbReference type="Gene3D" id="3.90.550.10">
    <property type="entry name" value="Spore Coat Polysaccharide Biosynthesis Protein SpsA, Chain A"/>
    <property type="match status" value="1"/>
</dbReference>
<dbReference type="HOGENOM" id="CLU_2020727_0_0_1"/>
<evidence type="ECO:0000256" key="1">
    <source>
        <dbReference type="ARBA" id="ARBA00007677"/>
    </source>
</evidence>
<reference evidence="3 4" key="1">
    <citation type="submission" date="2014-06" db="EMBL/GenBank/DDBJ databases">
        <title>Evolutionary Origins and Diversification of the Mycorrhizal Mutualists.</title>
        <authorList>
            <consortium name="DOE Joint Genome Institute"/>
            <consortium name="Mycorrhizal Genomics Consortium"/>
            <person name="Kohler A."/>
            <person name="Kuo A."/>
            <person name="Nagy L.G."/>
            <person name="Floudas D."/>
            <person name="Copeland A."/>
            <person name="Barry K.W."/>
            <person name="Cichocki N."/>
            <person name="Veneault-Fourrey C."/>
            <person name="LaButti K."/>
            <person name="Lindquist E.A."/>
            <person name="Lipzen A."/>
            <person name="Lundell T."/>
            <person name="Morin E."/>
            <person name="Murat C."/>
            <person name="Riley R."/>
            <person name="Ohm R."/>
            <person name="Sun H."/>
            <person name="Tunlid A."/>
            <person name="Henrissat B."/>
            <person name="Grigoriev I.V."/>
            <person name="Hibbett D.S."/>
            <person name="Martin F."/>
        </authorList>
    </citation>
    <scope>NUCLEOTIDE SEQUENCE [LARGE SCALE GENOMIC DNA]</scope>
    <source>
        <strain evidence="3 4">SS14</strain>
    </source>
</reference>
<dbReference type="InterPro" id="IPR002685">
    <property type="entry name" value="Glyco_trans_15"/>
</dbReference>
<dbReference type="OrthoDB" id="439943at2759"/>
<comment type="similarity">
    <text evidence="1">Belongs to the glycosyltransferase 15 family.</text>
</comment>
<dbReference type="GO" id="GO:0000026">
    <property type="term" value="F:alpha-1,2-mannosyltransferase activity"/>
    <property type="evidence" value="ECO:0007669"/>
    <property type="project" value="TreeGrafter"/>
</dbReference>
<organism evidence="3 4">
    <name type="scientific">Sphaerobolus stellatus (strain SS14)</name>
    <dbReference type="NCBI Taxonomy" id="990650"/>
    <lineage>
        <taxon>Eukaryota</taxon>
        <taxon>Fungi</taxon>
        <taxon>Dikarya</taxon>
        <taxon>Basidiomycota</taxon>
        <taxon>Agaricomycotina</taxon>
        <taxon>Agaricomycetes</taxon>
        <taxon>Phallomycetidae</taxon>
        <taxon>Geastrales</taxon>
        <taxon>Sphaerobolaceae</taxon>
        <taxon>Sphaerobolus</taxon>
    </lineage>
</organism>
<proteinExistence type="inferred from homology"/>
<evidence type="ECO:0000313" key="4">
    <source>
        <dbReference type="Proteomes" id="UP000054279"/>
    </source>
</evidence>
<dbReference type="SUPFAM" id="SSF53448">
    <property type="entry name" value="Nucleotide-diphospho-sugar transferases"/>
    <property type="match status" value="1"/>
</dbReference>
<protein>
    <submittedName>
        <fullName evidence="3">Glycosyltransferase family 15 protein</fullName>
    </submittedName>
</protein>
<dbReference type="GO" id="GO:0005794">
    <property type="term" value="C:Golgi apparatus"/>
    <property type="evidence" value="ECO:0007669"/>
    <property type="project" value="TreeGrafter"/>
</dbReference>
<dbReference type="AlphaFoldDB" id="A0A0C9VE97"/>
<feature type="non-terminal residue" evidence="3">
    <location>
        <position position="1"/>
    </location>
</feature>
<dbReference type="Pfam" id="PF01793">
    <property type="entry name" value="Glyco_transf_15"/>
    <property type="match status" value="1"/>
</dbReference>
<dbReference type="InterPro" id="IPR029044">
    <property type="entry name" value="Nucleotide-diphossugar_trans"/>
</dbReference>
<keyword evidence="2 3" id="KW-0808">Transferase</keyword>
<keyword evidence="4" id="KW-1185">Reference proteome</keyword>
<dbReference type="EMBL" id="KN837184">
    <property type="protein sequence ID" value="KIJ35870.1"/>
    <property type="molecule type" value="Genomic_DNA"/>
</dbReference>
<dbReference type="GO" id="GO:0006487">
    <property type="term" value="P:protein N-linked glycosylation"/>
    <property type="evidence" value="ECO:0007669"/>
    <property type="project" value="TreeGrafter"/>
</dbReference>
<evidence type="ECO:0000313" key="3">
    <source>
        <dbReference type="EMBL" id="KIJ35870.1"/>
    </source>
</evidence>
<name>A0A0C9VE97_SPHS4</name>
<sequence length="106" mass="12494">SIRQVGDRFNHKYNDPCIFLNDESFSEEFKSYVSEIIPFVGGVSYGLIPASDWNPPEWTDEERAEKAREVLLKVGAIHGGNNYQNMCKVNSGYFYRREFFLLYRYY</sequence>
<gene>
    <name evidence="3" type="ORF">M422DRAFT_180096</name>
</gene>
<dbReference type="PANTHER" id="PTHR31121:SF6">
    <property type="entry name" value="ALPHA-1,2 MANNOSYLTRANSFERASE KTR1"/>
    <property type="match status" value="1"/>
</dbReference>
<dbReference type="PANTHER" id="PTHR31121">
    <property type="entry name" value="ALPHA-1,2 MANNOSYLTRANSFERASE KTR1"/>
    <property type="match status" value="1"/>
</dbReference>
<accession>A0A0C9VE97</accession>
<evidence type="ECO:0000256" key="2">
    <source>
        <dbReference type="ARBA" id="ARBA00022679"/>
    </source>
</evidence>
<dbReference type="GO" id="GO:0000032">
    <property type="term" value="P:cell wall mannoprotein biosynthetic process"/>
    <property type="evidence" value="ECO:0007669"/>
    <property type="project" value="TreeGrafter"/>
</dbReference>
<dbReference type="Proteomes" id="UP000054279">
    <property type="component" value="Unassembled WGS sequence"/>
</dbReference>